<feature type="region of interest" description="Disordered" evidence="1">
    <location>
        <begin position="30"/>
        <end position="109"/>
    </location>
</feature>
<dbReference type="PANTHER" id="PTHR35021:SF8">
    <property type="entry name" value="FIBER PROTEIN FB17"/>
    <property type="match status" value="1"/>
</dbReference>
<dbReference type="Proteomes" id="UP000187203">
    <property type="component" value="Unassembled WGS sequence"/>
</dbReference>
<dbReference type="OrthoDB" id="997798at2759"/>
<evidence type="ECO:0000256" key="1">
    <source>
        <dbReference type="SAM" id="MobiDB-lite"/>
    </source>
</evidence>
<gene>
    <name evidence="2" type="ORF">COLO4_29755</name>
</gene>
<feature type="compositionally biased region" description="Basic and acidic residues" evidence="1">
    <location>
        <begin position="100"/>
        <end position="109"/>
    </location>
</feature>
<name>A0A1R3HDC4_9ROSI</name>
<reference evidence="3" key="1">
    <citation type="submission" date="2013-09" db="EMBL/GenBank/DDBJ databases">
        <title>Corchorus olitorius genome sequencing.</title>
        <authorList>
            <person name="Alam M."/>
            <person name="Haque M.S."/>
            <person name="Islam M.S."/>
            <person name="Emdad E.M."/>
            <person name="Islam M.M."/>
            <person name="Ahmed B."/>
            <person name="Halim A."/>
            <person name="Hossen Q.M.M."/>
            <person name="Hossain M.Z."/>
            <person name="Ahmed R."/>
            <person name="Khan M.M."/>
            <person name="Islam R."/>
            <person name="Rashid M.M."/>
            <person name="Khan S.A."/>
            <person name="Rahman M.S."/>
            <person name="Alam M."/>
            <person name="Yahiya A.S."/>
            <person name="Khan M.S."/>
            <person name="Azam M.S."/>
            <person name="Haque T."/>
            <person name="Lashkar M.Z.H."/>
            <person name="Akhand A.I."/>
            <person name="Morshed G."/>
            <person name="Roy S."/>
            <person name="Uddin K.S."/>
            <person name="Rabeya T."/>
            <person name="Hossain A.S."/>
            <person name="Chowdhury A."/>
            <person name="Snigdha A.R."/>
            <person name="Mortoza M.S."/>
            <person name="Matin S.A."/>
            <person name="Hoque S.M.E."/>
            <person name="Islam M.K."/>
            <person name="Roy D.K."/>
            <person name="Haider R."/>
            <person name="Moosa M.M."/>
            <person name="Elias S.M."/>
            <person name="Hasan A.M."/>
            <person name="Jahan S."/>
            <person name="Shafiuddin M."/>
            <person name="Mahmood N."/>
            <person name="Shommy N.S."/>
        </authorList>
    </citation>
    <scope>NUCLEOTIDE SEQUENCE [LARGE SCALE GENOMIC DNA]</scope>
    <source>
        <strain evidence="3">cv. O-4</strain>
    </source>
</reference>
<feature type="compositionally biased region" description="Basic and acidic residues" evidence="1">
    <location>
        <begin position="53"/>
        <end position="63"/>
    </location>
</feature>
<organism evidence="2 3">
    <name type="scientific">Corchorus olitorius</name>
    <dbReference type="NCBI Taxonomy" id="93759"/>
    <lineage>
        <taxon>Eukaryota</taxon>
        <taxon>Viridiplantae</taxon>
        <taxon>Streptophyta</taxon>
        <taxon>Embryophyta</taxon>
        <taxon>Tracheophyta</taxon>
        <taxon>Spermatophyta</taxon>
        <taxon>Magnoliopsida</taxon>
        <taxon>eudicotyledons</taxon>
        <taxon>Gunneridae</taxon>
        <taxon>Pentapetalae</taxon>
        <taxon>rosids</taxon>
        <taxon>malvids</taxon>
        <taxon>Malvales</taxon>
        <taxon>Malvaceae</taxon>
        <taxon>Grewioideae</taxon>
        <taxon>Apeibeae</taxon>
        <taxon>Corchorus</taxon>
    </lineage>
</organism>
<evidence type="ECO:0000313" key="2">
    <source>
        <dbReference type="EMBL" id="OMO68327.1"/>
    </source>
</evidence>
<accession>A0A1R3HDC4</accession>
<comment type="caution">
    <text evidence="2">The sequence shown here is derived from an EMBL/GenBank/DDBJ whole genome shotgun (WGS) entry which is preliminary data.</text>
</comment>
<proteinExistence type="predicted"/>
<sequence length="410" mass="46479">MSEASNSTFADLPLLDSAAGFLDEEEAEVNMSNLSQNMNKLIPRRSGGNGGRAKTENSKRKNGEGSPLPTTIGKTPKKGRRTFNNEGPRPTETPQRPKPKGKEESIEELISKKNPGDVVKILEDRANRRISNDKKEDMENCINKIFPHMKHQNWTRPDTDRIKAMTMVIRNVIKQMQSDGKSQDEIKAVVKTSLEMIQKAIHEADVERGRGVRASPCNLIGGTATNVQTADEGQESWQAPYYTGQKDTVKNLQELEEKVFANVKVVKFSHFQGLEEALLETAQGDIPKYLQDIAIIIQTTCGITETKNACQNKLILLYAAVYEMEHCKGFERLNWDRISLWGATYNQAKDAGFQVKFVEERLKKIVWAYHGYNLRMNGDPERRICELEDELEMRRKCLSAEKSFHDLFSP</sequence>
<keyword evidence="3" id="KW-1185">Reference proteome</keyword>
<dbReference type="PANTHER" id="PTHR35021">
    <property type="match status" value="1"/>
</dbReference>
<dbReference type="AlphaFoldDB" id="A0A1R3HDC4"/>
<protein>
    <submittedName>
        <fullName evidence="2">Uncharacterized protein</fullName>
    </submittedName>
</protein>
<dbReference type="EMBL" id="AWUE01020397">
    <property type="protein sequence ID" value="OMO68327.1"/>
    <property type="molecule type" value="Genomic_DNA"/>
</dbReference>
<evidence type="ECO:0000313" key="3">
    <source>
        <dbReference type="Proteomes" id="UP000187203"/>
    </source>
</evidence>
<feature type="compositionally biased region" description="Polar residues" evidence="1">
    <location>
        <begin position="30"/>
        <end position="39"/>
    </location>
</feature>